<dbReference type="PANTHER" id="PTHR48041:SF56">
    <property type="entry name" value="ABC TRANSPORTER G FAMILY MEMBER 25"/>
    <property type="match status" value="1"/>
</dbReference>
<keyword evidence="2" id="KW-0813">Transport</keyword>
<feature type="domain" description="ABC-2 type transporter transmembrane" evidence="7">
    <location>
        <begin position="51"/>
        <end position="169"/>
    </location>
</feature>
<evidence type="ECO:0000256" key="2">
    <source>
        <dbReference type="ARBA" id="ARBA00022448"/>
    </source>
</evidence>
<dbReference type="InterPro" id="IPR050352">
    <property type="entry name" value="ABCG_transporters"/>
</dbReference>
<evidence type="ECO:0000256" key="3">
    <source>
        <dbReference type="ARBA" id="ARBA00022692"/>
    </source>
</evidence>
<feature type="transmembrane region" description="Helical" evidence="6">
    <location>
        <begin position="70"/>
        <end position="88"/>
    </location>
</feature>
<dbReference type="Pfam" id="PF01061">
    <property type="entry name" value="ABC2_membrane"/>
    <property type="match status" value="1"/>
</dbReference>
<sequence length="194" mass="21424">MKNWMCQQGQDFQSHQCTDVLALGHPGHPGPVDRLGLLFFIAIFTKERAVRASGMYCLSSYFKARVAGEMTMELILPTIFPSVAYWMAGLRAELGAFLLTLLALLGYVLVSQGLGLFLGAAIMDAKNASTVVTVTVTMLALVLTGGFYVHKVPSGLSWIKYLWTTFYVLTLHSGELGLETGYLLASSWEWHFVY</sequence>
<organism evidence="8 9">
    <name type="scientific">Trapa incisa</name>
    <dbReference type="NCBI Taxonomy" id="236973"/>
    <lineage>
        <taxon>Eukaryota</taxon>
        <taxon>Viridiplantae</taxon>
        <taxon>Streptophyta</taxon>
        <taxon>Embryophyta</taxon>
        <taxon>Tracheophyta</taxon>
        <taxon>Spermatophyta</taxon>
        <taxon>Magnoliopsida</taxon>
        <taxon>eudicotyledons</taxon>
        <taxon>Gunneridae</taxon>
        <taxon>Pentapetalae</taxon>
        <taxon>rosids</taxon>
        <taxon>malvids</taxon>
        <taxon>Myrtales</taxon>
        <taxon>Lythraceae</taxon>
        <taxon>Trapa</taxon>
    </lineage>
</organism>
<keyword evidence="4 6" id="KW-1133">Transmembrane helix</keyword>
<evidence type="ECO:0000313" key="8">
    <source>
        <dbReference type="EMBL" id="KAK4747679.1"/>
    </source>
</evidence>
<gene>
    <name evidence="8" type="ORF">SAY87_014265</name>
</gene>
<proteinExistence type="predicted"/>
<evidence type="ECO:0000256" key="6">
    <source>
        <dbReference type="SAM" id="Phobius"/>
    </source>
</evidence>
<dbReference type="AlphaFoldDB" id="A0AAN7GSE4"/>
<evidence type="ECO:0000259" key="7">
    <source>
        <dbReference type="Pfam" id="PF01061"/>
    </source>
</evidence>
<evidence type="ECO:0000313" key="9">
    <source>
        <dbReference type="Proteomes" id="UP001345219"/>
    </source>
</evidence>
<reference evidence="8 9" key="1">
    <citation type="journal article" date="2023" name="Hortic Res">
        <title>Pangenome of water caltrop reveals structural variations and asymmetric subgenome divergence after allopolyploidization.</title>
        <authorList>
            <person name="Zhang X."/>
            <person name="Chen Y."/>
            <person name="Wang L."/>
            <person name="Yuan Y."/>
            <person name="Fang M."/>
            <person name="Shi L."/>
            <person name="Lu R."/>
            <person name="Comes H.P."/>
            <person name="Ma Y."/>
            <person name="Chen Y."/>
            <person name="Huang G."/>
            <person name="Zhou Y."/>
            <person name="Zheng Z."/>
            <person name="Qiu Y."/>
        </authorList>
    </citation>
    <scope>NUCLEOTIDE SEQUENCE [LARGE SCALE GENOMIC DNA]</scope>
    <source>
        <tissue evidence="8">Roots</tissue>
    </source>
</reference>
<dbReference type="Proteomes" id="UP001345219">
    <property type="component" value="Chromosome 12"/>
</dbReference>
<evidence type="ECO:0000256" key="1">
    <source>
        <dbReference type="ARBA" id="ARBA00004141"/>
    </source>
</evidence>
<dbReference type="EMBL" id="JAXIOK010000019">
    <property type="protein sequence ID" value="KAK4747679.1"/>
    <property type="molecule type" value="Genomic_DNA"/>
</dbReference>
<evidence type="ECO:0000256" key="5">
    <source>
        <dbReference type="ARBA" id="ARBA00023136"/>
    </source>
</evidence>
<protein>
    <recommendedName>
        <fullName evidence="7">ABC-2 type transporter transmembrane domain-containing protein</fullName>
    </recommendedName>
</protein>
<dbReference type="InterPro" id="IPR013525">
    <property type="entry name" value="ABC2_TM"/>
</dbReference>
<accession>A0AAN7GSE4</accession>
<dbReference type="GO" id="GO:0005886">
    <property type="term" value="C:plasma membrane"/>
    <property type="evidence" value="ECO:0007669"/>
    <property type="project" value="TreeGrafter"/>
</dbReference>
<name>A0AAN7GSE4_9MYRT</name>
<keyword evidence="9" id="KW-1185">Reference proteome</keyword>
<dbReference type="GO" id="GO:0140359">
    <property type="term" value="F:ABC-type transporter activity"/>
    <property type="evidence" value="ECO:0007669"/>
    <property type="project" value="InterPro"/>
</dbReference>
<feature type="transmembrane region" description="Helical" evidence="6">
    <location>
        <begin position="94"/>
        <end position="118"/>
    </location>
</feature>
<evidence type="ECO:0000256" key="4">
    <source>
        <dbReference type="ARBA" id="ARBA00022989"/>
    </source>
</evidence>
<comment type="subcellular location">
    <subcellularLocation>
        <location evidence="1">Membrane</location>
        <topology evidence="1">Multi-pass membrane protein</topology>
    </subcellularLocation>
</comment>
<keyword evidence="3 6" id="KW-0812">Transmembrane</keyword>
<comment type="caution">
    <text evidence="8">The sequence shown here is derived from an EMBL/GenBank/DDBJ whole genome shotgun (WGS) entry which is preliminary data.</text>
</comment>
<dbReference type="PANTHER" id="PTHR48041">
    <property type="entry name" value="ABC TRANSPORTER G FAMILY MEMBER 28"/>
    <property type="match status" value="1"/>
</dbReference>
<feature type="transmembrane region" description="Helical" evidence="6">
    <location>
        <begin position="130"/>
        <end position="149"/>
    </location>
</feature>
<keyword evidence="5 6" id="KW-0472">Membrane</keyword>